<keyword evidence="1" id="KW-1133">Transmembrane helix</keyword>
<reference evidence="2" key="2">
    <citation type="journal article" date="2022" name="Microbiol. Resour. Announc.">
        <title>Metagenome Sequencing to Explore Phylogenomics of Terrestrial Cyanobacteria.</title>
        <authorList>
            <person name="Ward R.D."/>
            <person name="Stajich J.E."/>
            <person name="Johansen J.R."/>
            <person name="Huntemann M."/>
            <person name="Clum A."/>
            <person name="Foster B."/>
            <person name="Foster B."/>
            <person name="Roux S."/>
            <person name="Palaniappan K."/>
            <person name="Varghese N."/>
            <person name="Mukherjee S."/>
            <person name="Reddy T.B.K."/>
            <person name="Daum C."/>
            <person name="Copeland A."/>
            <person name="Chen I.A."/>
            <person name="Ivanova N.N."/>
            <person name="Kyrpides N.C."/>
            <person name="Shapiro N."/>
            <person name="Eloe-Fadrosh E.A."/>
            <person name="Pietrasiak N."/>
        </authorList>
    </citation>
    <scope>NUCLEOTIDE SEQUENCE</scope>
    <source>
        <strain evidence="2">CPER-KK1</strain>
    </source>
</reference>
<evidence type="ECO:0000313" key="2">
    <source>
        <dbReference type="EMBL" id="MBW4545394.1"/>
    </source>
</evidence>
<dbReference type="InterPro" id="IPR049610">
    <property type="entry name" value="LCTMP-like"/>
</dbReference>
<organism evidence="2 3">
    <name type="scientific">Symplocastrum torsivum CPER-KK1</name>
    <dbReference type="NCBI Taxonomy" id="450513"/>
    <lineage>
        <taxon>Bacteria</taxon>
        <taxon>Bacillati</taxon>
        <taxon>Cyanobacteriota</taxon>
        <taxon>Cyanophyceae</taxon>
        <taxon>Oscillatoriophycideae</taxon>
        <taxon>Oscillatoriales</taxon>
        <taxon>Microcoleaceae</taxon>
        <taxon>Symplocastrum</taxon>
    </lineage>
</organism>
<name>A0A951PLX4_9CYAN</name>
<protein>
    <submittedName>
        <fullName evidence="2">Low-complexity tail membrane protein</fullName>
    </submittedName>
</protein>
<sequence length="214" mass="23542">MRSFWTEPFLWIHLAGIAALPLALELVWLGLAVGDPILPVWLELVLVIAIGTVPVLWMQLTRPFDIFSILVLAVKPEQLTTQQLRLLSLFKTKTNQVVAVGAAFFMVWVLWTIYRDAPVAAAVAPFGSGWRIAGLLWAGVAFLISNLFLQVPLSVAQVLLTSESEFSAAEPYRVEKVPQDFTLPGVRVNQILPFSISESATSTTPSPTLSSEQK</sequence>
<feature type="transmembrane region" description="Helical" evidence="1">
    <location>
        <begin position="9"/>
        <end position="31"/>
    </location>
</feature>
<dbReference type="EMBL" id="JAHHIF010000015">
    <property type="protein sequence ID" value="MBW4545394.1"/>
    <property type="molecule type" value="Genomic_DNA"/>
</dbReference>
<keyword evidence="1" id="KW-0812">Transmembrane</keyword>
<proteinExistence type="predicted"/>
<dbReference type="AlphaFoldDB" id="A0A951PLX4"/>
<comment type="caution">
    <text evidence="2">The sequence shown here is derived from an EMBL/GenBank/DDBJ whole genome shotgun (WGS) entry which is preliminary data.</text>
</comment>
<dbReference type="Proteomes" id="UP000753908">
    <property type="component" value="Unassembled WGS sequence"/>
</dbReference>
<evidence type="ECO:0000313" key="3">
    <source>
        <dbReference type="Proteomes" id="UP000753908"/>
    </source>
</evidence>
<feature type="transmembrane region" description="Helical" evidence="1">
    <location>
        <begin position="97"/>
        <end position="114"/>
    </location>
</feature>
<feature type="transmembrane region" description="Helical" evidence="1">
    <location>
        <begin position="37"/>
        <end position="57"/>
    </location>
</feature>
<keyword evidence="1" id="KW-0472">Membrane</keyword>
<reference evidence="2" key="1">
    <citation type="submission" date="2021-05" db="EMBL/GenBank/DDBJ databases">
        <authorList>
            <person name="Pietrasiak N."/>
            <person name="Ward R."/>
            <person name="Stajich J.E."/>
            <person name="Kurbessoian T."/>
        </authorList>
    </citation>
    <scope>NUCLEOTIDE SEQUENCE</scope>
    <source>
        <strain evidence="2">CPER-KK1</strain>
    </source>
</reference>
<dbReference type="NCBIfam" id="NF033183">
    <property type="entry name" value="colliding_TM"/>
    <property type="match status" value="1"/>
</dbReference>
<gene>
    <name evidence="2" type="ORF">KME25_13240</name>
</gene>
<evidence type="ECO:0000256" key="1">
    <source>
        <dbReference type="SAM" id="Phobius"/>
    </source>
</evidence>
<feature type="transmembrane region" description="Helical" evidence="1">
    <location>
        <begin position="129"/>
        <end position="149"/>
    </location>
</feature>
<accession>A0A951PLX4</accession>